<keyword evidence="5" id="KW-0274">FAD</keyword>
<dbReference type="GO" id="GO:0110142">
    <property type="term" value="C:ubiquinone biosynthesis complex"/>
    <property type="evidence" value="ECO:0007669"/>
    <property type="project" value="UniProtKB-ARBA"/>
</dbReference>
<comment type="caution">
    <text evidence="10">The sequence shown here is derived from an EMBL/GenBank/DDBJ whole genome shotgun (WGS) entry which is preliminary data.</text>
</comment>
<dbReference type="OrthoDB" id="9769565at2"/>
<evidence type="ECO:0000259" key="9">
    <source>
        <dbReference type="Pfam" id="PF01494"/>
    </source>
</evidence>
<protein>
    <submittedName>
        <fullName evidence="10">2-octaprenyl-6-methoxyphenol hydroxylase /2-octaprenyl-3-methyl-6-methoxy-1,4-benzoquinol hydroxylase</fullName>
    </submittedName>
</protein>
<name>A0A4R2L683_9GAMM</name>
<dbReference type="PANTHER" id="PTHR43876:SF7">
    <property type="entry name" value="UBIQUINONE BIOSYNTHESIS MONOOXYGENASE COQ6, MITOCHONDRIAL"/>
    <property type="match status" value="1"/>
</dbReference>
<keyword evidence="6" id="KW-0560">Oxidoreductase</keyword>
<comment type="cofactor">
    <cofactor evidence="1">
        <name>FAD</name>
        <dbReference type="ChEBI" id="CHEBI:57692"/>
    </cofactor>
</comment>
<dbReference type="EMBL" id="SLWY01000008">
    <property type="protein sequence ID" value="TCO81382.1"/>
    <property type="molecule type" value="Genomic_DNA"/>
</dbReference>
<evidence type="ECO:0000256" key="8">
    <source>
        <dbReference type="ARBA" id="ARBA00065734"/>
    </source>
</evidence>
<dbReference type="PRINTS" id="PR00420">
    <property type="entry name" value="RNGMNOXGNASE"/>
</dbReference>
<comment type="similarity">
    <text evidence="3">Belongs to the UbiH/COQ6 family.</text>
</comment>
<evidence type="ECO:0000256" key="2">
    <source>
        <dbReference type="ARBA" id="ARBA00004749"/>
    </source>
</evidence>
<dbReference type="InterPro" id="IPR018168">
    <property type="entry name" value="Ubi_Hdrlase_CS"/>
</dbReference>
<dbReference type="AlphaFoldDB" id="A0A4R2L683"/>
<dbReference type="RefSeq" id="WP_132541151.1">
    <property type="nucleotide sequence ID" value="NZ_SLWY01000008.1"/>
</dbReference>
<evidence type="ECO:0000256" key="7">
    <source>
        <dbReference type="ARBA" id="ARBA00023033"/>
    </source>
</evidence>
<dbReference type="GO" id="GO:0071949">
    <property type="term" value="F:FAD binding"/>
    <property type="evidence" value="ECO:0007669"/>
    <property type="project" value="InterPro"/>
</dbReference>
<comment type="subunit">
    <text evidence="8">Component of the Ubi complex metabolon, which regroups five ubiquinone biosynthesis proteins (UbiE, UbiF, UbiG, UbiH and UbiI) and two accessory factors (UbiK and the lipid-binding protein UbiJ).</text>
</comment>
<dbReference type="GO" id="GO:0004497">
    <property type="term" value="F:monooxygenase activity"/>
    <property type="evidence" value="ECO:0007669"/>
    <property type="project" value="UniProtKB-KW"/>
</dbReference>
<feature type="domain" description="FAD-binding" evidence="9">
    <location>
        <begin position="23"/>
        <end position="352"/>
    </location>
</feature>
<keyword evidence="7" id="KW-0503">Monooxygenase</keyword>
<evidence type="ECO:0000313" key="11">
    <source>
        <dbReference type="Proteomes" id="UP000295765"/>
    </source>
</evidence>
<dbReference type="GO" id="GO:0016705">
    <property type="term" value="F:oxidoreductase activity, acting on paired donors, with incorporation or reduction of molecular oxygen"/>
    <property type="evidence" value="ECO:0007669"/>
    <property type="project" value="InterPro"/>
</dbReference>
<keyword evidence="4" id="KW-0285">Flavoprotein</keyword>
<accession>A0A4R2L683</accession>
<evidence type="ECO:0000256" key="6">
    <source>
        <dbReference type="ARBA" id="ARBA00023002"/>
    </source>
</evidence>
<dbReference type="SUPFAM" id="SSF51905">
    <property type="entry name" value="FAD/NAD(P)-binding domain"/>
    <property type="match status" value="1"/>
</dbReference>
<dbReference type="NCBIfam" id="TIGR01988">
    <property type="entry name" value="Ubi-OHases"/>
    <property type="match status" value="1"/>
</dbReference>
<dbReference type="Pfam" id="PF01494">
    <property type="entry name" value="FAD_binding_3"/>
    <property type="match status" value="1"/>
</dbReference>
<dbReference type="GO" id="GO:0006744">
    <property type="term" value="P:ubiquinone biosynthetic process"/>
    <property type="evidence" value="ECO:0007669"/>
    <property type="project" value="UniProtKB-UniPathway"/>
</dbReference>
<comment type="pathway">
    <text evidence="2">Cofactor biosynthesis; ubiquinone biosynthesis.</text>
</comment>
<evidence type="ECO:0000313" key="10">
    <source>
        <dbReference type="EMBL" id="TCO81382.1"/>
    </source>
</evidence>
<reference evidence="10 11" key="1">
    <citation type="submission" date="2019-03" db="EMBL/GenBank/DDBJ databases">
        <title>Genomic Encyclopedia of Type Strains, Phase IV (KMG-IV): sequencing the most valuable type-strain genomes for metagenomic binning, comparative biology and taxonomic classification.</title>
        <authorList>
            <person name="Goeker M."/>
        </authorList>
    </citation>
    <scope>NUCLEOTIDE SEQUENCE [LARGE SCALE GENOMIC DNA]</scope>
    <source>
        <strain evidence="10 11">DSM 25287</strain>
    </source>
</reference>
<dbReference type="InterPro" id="IPR010971">
    <property type="entry name" value="UbiH/COQ6"/>
</dbReference>
<organism evidence="10 11">
    <name type="scientific">Plasticicumulans lactativorans</name>
    <dbReference type="NCBI Taxonomy" id="1133106"/>
    <lineage>
        <taxon>Bacteria</taxon>
        <taxon>Pseudomonadati</taxon>
        <taxon>Pseudomonadota</taxon>
        <taxon>Gammaproteobacteria</taxon>
        <taxon>Candidatus Competibacteraceae</taxon>
        <taxon>Plasticicumulans</taxon>
    </lineage>
</organism>
<keyword evidence="11" id="KW-1185">Reference proteome</keyword>
<dbReference type="InterPro" id="IPR051205">
    <property type="entry name" value="UbiH/COQ6_monooxygenase"/>
</dbReference>
<sequence>MTGHRPTPATDAAERAASSRPAEYDVVIVGGGMVGAALACALGDGALRVALIEPDWVAPLAPGAAVEARVSALTCASQRIFENLGAWAAMHTLHGADGRAETRVCAYTGMEVWDASGPGRIRFDAAAVGEPALGWIVENRVVQAALLARLGAFDNVDTLAGARVERCELHADAVALALADGRELRARLLVGADGAASRVRQWARLDTAGWGYDQRAVVCAVRTAQPHGHTAWQRFLPGGPLAFLPLFDGRCSIVWSTTPAAAEHLLGLDAAQFADELGSAFGRRLGAIEEVGARAAFPLRLQHTPHYVGARVALIGDAAHVVHPLAGQGANLGLLDAAALAEVLLAAAAAGHDPGAFAVLRRYERWRKGDNLLMLAAMDGLKRLFGSPLAPLRLVRNVGLGLVDACTPAKTALARRAMGLAGDLPRLARTA</sequence>
<proteinExistence type="inferred from homology"/>
<dbReference type="PANTHER" id="PTHR43876">
    <property type="entry name" value="UBIQUINONE BIOSYNTHESIS MONOOXYGENASE COQ6, MITOCHONDRIAL"/>
    <property type="match status" value="1"/>
</dbReference>
<evidence type="ECO:0000256" key="5">
    <source>
        <dbReference type="ARBA" id="ARBA00022827"/>
    </source>
</evidence>
<evidence type="ECO:0000256" key="4">
    <source>
        <dbReference type="ARBA" id="ARBA00022630"/>
    </source>
</evidence>
<dbReference type="PROSITE" id="PS01304">
    <property type="entry name" value="UBIH"/>
    <property type="match status" value="1"/>
</dbReference>
<dbReference type="Gene3D" id="3.50.50.60">
    <property type="entry name" value="FAD/NAD(P)-binding domain"/>
    <property type="match status" value="2"/>
</dbReference>
<dbReference type="Proteomes" id="UP000295765">
    <property type="component" value="Unassembled WGS sequence"/>
</dbReference>
<gene>
    <name evidence="10" type="ORF">EV699_10812</name>
</gene>
<dbReference type="FunFam" id="3.50.50.60:FF:000021">
    <property type="entry name" value="Ubiquinone biosynthesis monooxygenase COQ6"/>
    <property type="match status" value="1"/>
</dbReference>
<evidence type="ECO:0000256" key="3">
    <source>
        <dbReference type="ARBA" id="ARBA00005349"/>
    </source>
</evidence>
<dbReference type="InterPro" id="IPR002938">
    <property type="entry name" value="FAD-bd"/>
</dbReference>
<dbReference type="UniPathway" id="UPA00232"/>
<dbReference type="InterPro" id="IPR036188">
    <property type="entry name" value="FAD/NAD-bd_sf"/>
</dbReference>
<evidence type="ECO:0000256" key="1">
    <source>
        <dbReference type="ARBA" id="ARBA00001974"/>
    </source>
</evidence>